<protein>
    <submittedName>
        <fullName evidence="2">Uncharacterized protein</fullName>
    </submittedName>
</protein>
<sequence length="253" mass="30145">MNLFSKWLSLLVSCTAGGALLLFCFFPIWWLSVLLLIIFALLLLSFHIFFFEKFHLEEFLIVFCSFLSTGALLSVLDKDIFRYVLIAFFVFILFTFYLGFLQLPVHPYLYKPLRRFKMMLYLYFGYCFATLFFALTLFFPNFNFGILSLFMSLVFGACFIFIWKMYFTVPIQSFILWALLASFILWEITFVMHLLPFGYLVMGALIVWFAYMLQLVLRFHLSKRGLEIKRQLPFLIINTLLFILVLTFFVRWV</sequence>
<keyword evidence="1" id="KW-0472">Membrane</keyword>
<feature type="transmembrane region" description="Helical" evidence="1">
    <location>
        <begin position="82"/>
        <end position="100"/>
    </location>
</feature>
<comment type="caution">
    <text evidence="2">The sequence shown here is derived from an EMBL/GenBank/DDBJ whole genome shotgun (WGS) entry which is preliminary data.</text>
</comment>
<feature type="transmembrane region" description="Helical" evidence="1">
    <location>
        <begin position="7"/>
        <end position="28"/>
    </location>
</feature>
<proteinExistence type="predicted"/>
<feature type="transmembrane region" description="Helical" evidence="1">
    <location>
        <begin position="58"/>
        <end position="76"/>
    </location>
</feature>
<name>A0A2H0N4L5_9BACT</name>
<feature type="transmembrane region" description="Helical" evidence="1">
    <location>
        <begin position="120"/>
        <end position="139"/>
    </location>
</feature>
<evidence type="ECO:0000313" key="2">
    <source>
        <dbReference type="EMBL" id="PIR03818.1"/>
    </source>
</evidence>
<dbReference type="AlphaFoldDB" id="A0A2H0N4L5"/>
<feature type="transmembrane region" description="Helical" evidence="1">
    <location>
        <begin position="145"/>
        <end position="167"/>
    </location>
</feature>
<organism evidence="2 3">
    <name type="scientific">Candidatus Magasanikbacteria bacterium CG11_big_fil_rev_8_21_14_0_20_39_34</name>
    <dbReference type="NCBI Taxonomy" id="1974653"/>
    <lineage>
        <taxon>Bacteria</taxon>
        <taxon>Candidatus Magasanikiibacteriota</taxon>
    </lineage>
</organism>
<evidence type="ECO:0000313" key="3">
    <source>
        <dbReference type="Proteomes" id="UP000229600"/>
    </source>
</evidence>
<keyword evidence="1" id="KW-1133">Transmembrane helix</keyword>
<evidence type="ECO:0000256" key="1">
    <source>
        <dbReference type="SAM" id="Phobius"/>
    </source>
</evidence>
<dbReference type="EMBL" id="PCWN01000008">
    <property type="protein sequence ID" value="PIR03818.1"/>
    <property type="molecule type" value="Genomic_DNA"/>
</dbReference>
<feature type="transmembrane region" description="Helical" evidence="1">
    <location>
        <begin position="232"/>
        <end position="252"/>
    </location>
</feature>
<feature type="transmembrane region" description="Helical" evidence="1">
    <location>
        <begin position="34"/>
        <end position="51"/>
    </location>
</feature>
<keyword evidence="1" id="KW-0812">Transmembrane</keyword>
<feature type="transmembrane region" description="Helical" evidence="1">
    <location>
        <begin position="199"/>
        <end position="220"/>
    </location>
</feature>
<feature type="transmembrane region" description="Helical" evidence="1">
    <location>
        <begin position="174"/>
        <end position="193"/>
    </location>
</feature>
<accession>A0A2H0N4L5</accession>
<gene>
    <name evidence="2" type="ORF">COV59_04070</name>
</gene>
<reference evidence="2 3" key="1">
    <citation type="submission" date="2017-09" db="EMBL/GenBank/DDBJ databases">
        <title>Depth-based differentiation of microbial function through sediment-hosted aquifers and enrichment of novel symbionts in the deep terrestrial subsurface.</title>
        <authorList>
            <person name="Probst A.J."/>
            <person name="Ladd B."/>
            <person name="Jarett J.K."/>
            <person name="Geller-Mcgrath D.E."/>
            <person name="Sieber C.M."/>
            <person name="Emerson J.B."/>
            <person name="Anantharaman K."/>
            <person name="Thomas B.C."/>
            <person name="Malmstrom R."/>
            <person name="Stieglmeier M."/>
            <person name="Klingl A."/>
            <person name="Woyke T."/>
            <person name="Ryan C.M."/>
            <person name="Banfield J.F."/>
        </authorList>
    </citation>
    <scope>NUCLEOTIDE SEQUENCE [LARGE SCALE GENOMIC DNA]</scope>
    <source>
        <strain evidence="2">CG11_big_fil_rev_8_21_14_0_20_39_34</strain>
    </source>
</reference>
<dbReference type="Proteomes" id="UP000229600">
    <property type="component" value="Unassembled WGS sequence"/>
</dbReference>